<evidence type="ECO:0000313" key="1">
    <source>
        <dbReference type="EMBL" id="SUC34299.1"/>
    </source>
</evidence>
<dbReference type="AlphaFoldDB" id="A0A379FZW9"/>
<accession>A0A379FZW9</accession>
<gene>
    <name evidence="1" type="ORF">NCTC12026_00636</name>
</gene>
<organism evidence="1 2">
    <name type="scientific">Providencia rustigianii</name>
    <dbReference type="NCBI Taxonomy" id="158850"/>
    <lineage>
        <taxon>Bacteria</taxon>
        <taxon>Pseudomonadati</taxon>
        <taxon>Pseudomonadota</taxon>
        <taxon>Gammaproteobacteria</taxon>
        <taxon>Enterobacterales</taxon>
        <taxon>Morganellaceae</taxon>
        <taxon>Providencia</taxon>
    </lineage>
</organism>
<dbReference type="GeneID" id="93419984"/>
<dbReference type="RefSeq" id="WP_006816070.1">
    <property type="nucleotide sequence ID" value="NZ_AP018946.1"/>
</dbReference>
<dbReference type="Proteomes" id="UP000255129">
    <property type="component" value="Unassembled WGS sequence"/>
</dbReference>
<evidence type="ECO:0000313" key="2">
    <source>
        <dbReference type="Proteomes" id="UP000255129"/>
    </source>
</evidence>
<dbReference type="OrthoDB" id="6493336at2"/>
<name>A0A379FZW9_9GAMM</name>
<dbReference type="EMBL" id="UGUA01000002">
    <property type="protein sequence ID" value="SUC34299.1"/>
    <property type="molecule type" value="Genomic_DNA"/>
</dbReference>
<protein>
    <submittedName>
        <fullName evidence="1">Uncharacterized protein</fullName>
    </submittedName>
</protein>
<proteinExistence type="predicted"/>
<sequence>MSTYCFFTKSDEVVALDVRNTERVSALLQAGYQRQFEELEANSEELAVKRFASIRSGEEQSVSESVFHGLITSFLSR</sequence>
<reference evidence="1 2" key="1">
    <citation type="submission" date="2018-06" db="EMBL/GenBank/DDBJ databases">
        <authorList>
            <consortium name="Pathogen Informatics"/>
            <person name="Doyle S."/>
        </authorList>
    </citation>
    <scope>NUCLEOTIDE SEQUENCE [LARGE SCALE GENOMIC DNA]</scope>
    <source>
        <strain evidence="1 2">NCTC12026</strain>
    </source>
</reference>